<reference evidence="3" key="1">
    <citation type="submission" date="2016-03" db="EMBL/GenBank/DDBJ databases">
        <authorList>
            <person name="Guldener U."/>
        </authorList>
    </citation>
    <scope>NUCLEOTIDE SEQUENCE [LARGE SCALE GENOMIC DNA]</scope>
    <source>
        <strain evidence="3">04CH-RAC-A.6.1</strain>
    </source>
</reference>
<keyword evidence="3" id="KW-1185">Reference proteome</keyword>
<gene>
    <name evidence="2" type="ORF">RAG0_13201</name>
</gene>
<feature type="compositionally biased region" description="Polar residues" evidence="1">
    <location>
        <begin position="101"/>
        <end position="118"/>
    </location>
</feature>
<evidence type="ECO:0000313" key="2">
    <source>
        <dbReference type="EMBL" id="CZT07930.1"/>
    </source>
</evidence>
<evidence type="ECO:0000256" key="1">
    <source>
        <dbReference type="SAM" id="MobiDB-lite"/>
    </source>
</evidence>
<proteinExistence type="predicted"/>
<feature type="region of interest" description="Disordered" evidence="1">
    <location>
        <begin position="1"/>
        <end position="23"/>
    </location>
</feature>
<dbReference type="AlphaFoldDB" id="A0A1E1LBL0"/>
<feature type="region of interest" description="Disordered" evidence="1">
    <location>
        <begin position="98"/>
        <end position="118"/>
    </location>
</feature>
<dbReference type="EMBL" id="FJUX01000100">
    <property type="protein sequence ID" value="CZT07930.1"/>
    <property type="molecule type" value="Genomic_DNA"/>
</dbReference>
<name>A0A1E1LBL0_9HELO</name>
<feature type="compositionally biased region" description="Polar residues" evidence="1">
    <location>
        <begin position="363"/>
        <end position="373"/>
    </location>
</feature>
<evidence type="ECO:0000313" key="3">
    <source>
        <dbReference type="Proteomes" id="UP000178912"/>
    </source>
</evidence>
<protein>
    <submittedName>
        <fullName evidence="2">Uncharacterized protein</fullName>
    </submittedName>
</protein>
<organism evidence="2 3">
    <name type="scientific">Rhynchosporium agropyri</name>
    <dbReference type="NCBI Taxonomy" id="914238"/>
    <lineage>
        <taxon>Eukaryota</taxon>
        <taxon>Fungi</taxon>
        <taxon>Dikarya</taxon>
        <taxon>Ascomycota</taxon>
        <taxon>Pezizomycotina</taxon>
        <taxon>Leotiomycetes</taxon>
        <taxon>Helotiales</taxon>
        <taxon>Ploettnerulaceae</taxon>
        <taxon>Rhynchosporium</taxon>
    </lineage>
</organism>
<sequence length="415" mass="46359">MGSQDQGCRTGDEDERMLASAAPTSEVLDEVRYSAIVNKTAAGITKLTQVEHTLRPYYLEPGDRERDRIASLDGSTHVHRAPSQFIVLWGCGFPRLPPPSQTDSSQADSAESSIGQANQASSHLRVRIITSKYSTSDFLFFLSFPNSDNATIMESRAHRSALALASRQKLLASYTSHQLSLLIRVRNWAFWKGGIMKIPDEATETKPRPYTRSNGVIRARRSTVPSDILQYLVFQKPAVPETYADWTENLPRTAQNFQKSNLQVDKVPSPIIPTHSNFIKSPNGQGTKLGIHLPAYNHPNPPRYPAQRYQEIKKKKKNINRAHAINPFENHISPYHHSKCKYIPSSNTSVSARILFPPPIPAVTTTHHPANTTDNKRAPRKGAEPPLLHIAQISPHILYPVPTSCGIYLRIFPLS</sequence>
<dbReference type="Proteomes" id="UP000178912">
    <property type="component" value="Unassembled WGS sequence"/>
</dbReference>
<feature type="region of interest" description="Disordered" evidence="1">
    <location>
        <begin position="361"/>
        <end position="382"/>
    </location>
</feature>
<accession>A0A1E1LBL0</accession>